<dbReference type="Pfam" id="PF05305">
    <property type="entry name" value="DUF732"/>
    <property type="match status" value="1"/>
</dbReference>
<proteinExistence type="predicted"/>
<evidence type="ECO:0000313" key="3">
    <source>
        <dbReference type="EMBL" id="UMB69520.1"/>
    </source>
</evidence>
<name>A0ABY3VJE6_9MYCO</name>
<keyword evidence="1" id="KW-0732">Signal</keyword>
<evidence type="ECO:0000259" key="2">
    <source>
        <dbReference type="Pfam" id="PF05305"/>
    </source>
</evidence>
<dbReference type="Proteomes" id="UP001055336">
    <property type="component" value="Chromosome"/>
</dbReference>
<evidence type="ECO:0000313" key="4">
    <source>
        <dbReference type="Proteomes" id="UP001055336"/>
    </source>
</evidence>
<reference evidence="3" key="1">
    <citation type="submission" date="2022-08" db="EMBL/GenBank/DDBJ databases">
        <title>Whole genome sequencing of non-tuberculosis mycobacteria type-strains.</title>
        <authorList>
            <person name="Igarashi Y."/>
            <person name="Osugi A."/>
            <person name="Mitarai S."/>
        </authorList>
    </citation>
    <scope>NUCLEOTIDE SEQUENCE</scope>
    <source>
        <strain evidence="3">DSM 45127</strain>
    </source>
</reference>
<sequence length="117" mass="12181">MTTHRSLTVLAMLATAGAGWLVSAGVANASPQDDAYLAALRAVGLHWTPGTQAGLIQEANDVCYNLTWGWTPQRIANDLEARLGAQGVTGAEAATMVNAAHRIYCPGNVCDAPTLCT</sequence>
<feature type="chain" id="PRO_5047193503" evidence="1">
    <location>
        <begin position="30"/>
        <end position="117"/>
    </location>
</feature>
<dbReference type="EMBL" id="CP092488">
    <property type="protein sequence ID" value="UMB69520.1"/>
    <property type="molecule type" value="Genomic_DNA"/>
</dbReference>
<protein>
    <submittedName>
        <fullName evidence="3">DUF732 domain-containing protein</fullName>
    </submittedName>
</protein>
<gene>
    <name evidence="3" type="ORF">MKK62_24815</name>
</gene>
<keyword evidence="4" id="KW-1185">Reference proteome</keyword>
<dbReference type="RefSeq" id="WP_240261252.1">
    <property type="nucleotide sequence ID" value="NZ_CP092488.2"/>
</dbReference>
<evidence type="ECO:0000256" key="1">
    <source>
        <dbReference type="SAM" id="SignalP"/>
    </source>
</evidence>
<organism evidence="3 4">
    <name type="scientific">Mycobacterium paraterrae</name>
    <dbReference type="NCBI Taxonomy" id="577492"/>
    <lineage>
        <taxon>Bacteria</taxon>
        <taxon>Bacillati</taxon>
        <taxon>Actinomycetota</taxon>
        <taxon>Actinomycetes</taxon>
        <taxon>Mycobacteriales</taxon>
        <taxon>Mycobacteriaceae</taxon>
        <taxon>Mycobacterium</taxon>
    </lineage>
</organism>
<dbReference type="InterPro" id="IPR007969">
    <property type="entry name" value="DUF732"/>
</dbReference>
<accession>A0ABY3VJE6</accession>
<feature type="domain" description="DUF732" evidence="2">
    <location>
        <begin position="32"/>
        <end position="106"/>
    </location>
</feature>
<feature type="signal peptide" evidence="1">
    <location>
        <begin position="1"/>
        <end position="29"/>
    </location>
</feature>